<dbReference type="PANTHER" id="PTHR43711:SF26">
    <property type="entry name" value="SENSOR HISTIDINE KINASE RCSC"/>
    <property type="match status" value="1"/>
</dbReference>
<dbReference type="SMART" id="SM00387">
    <property type="entry name" value="HATPase_c"/>
    <property type="match status" value="1"/>
</dbReference>
<dbReference type="PROSITE" id="PS50109">
    <property type="entry name" value="HIS_KIN"/>
    <property type="match status" value="1"/>
</dbReference>
<dbReference type="Pfam" id="PF02518">
    <property type="entry name" value="HATPase_c"/>
    <property type="match status" value="1"/>
</dbReference>
<sequence length="293" mass="33416">MDIDKSNDNSEIEKLKLALKACEEKLEDHNKKSEFFANISHEFKTPINILMGAMQLIELYTLSGTIKDPEKKLEKYMKTMKQNALRLLKLINNIISMTKIDSNDVSIELHNYDIVAIIKNVVQSIEAYAKVKLINLTLETNLDKKIIACDADKIERIMLNLLSNAIKFTNKQGNIKIKLEEVNNMLCISVEDDGMGIPKDKLNSIFQRFRKVETSFTRNREGSGLGLSIVKALVELHNGTIDVTSEYTKGSKFVIQLPDRKLSEANKLNLYVQLDDGIEQRVKVEFSDIQDIY</sequence>
<comment type="caution">
    <text evidence="9">The sequence shown here is derived from an EMBL/GenBank/DDBJ whole genome shotgun (WGS) entry which is preliminary data.</text>
</comment>
<dbReference type="Gene3D" id="3.30.565.10">
    <property type="entry name" value="Histidine kinase-like ATPase, C-terminal domain"/>
    <property type="match status" value="1"/>
</dbReference>
<dbReference type="Pfam" id="PF00512">
    <property type="entry name" value="HisKA"/>
    <property type="match status" value="1"/>
</dbReference>
<evidence type="ECO:0000313" key="9">
    <source>
        <dbReference type="EMBL" id="MFL0267815.1"/>
    </source>
</evidence>
<reference evidence="9 10" key="1">
    <citation type="submission" date="2024-11" db="EMBL/GenBank/DDBJ databases">
        <authorList>
            <person name="Heng Y.C."/>
            <person name="Lim A.C.H."/>
            <person name="Lee J.K.Y."/>
            <person name="Kittelmann S."/>
        </authorList>
    </citation>
    <scope>NUCLEOTIDE SEQUENCE [LARGE SCALE GENOMIC DNA]</scope>
    <source>
        <strain evidence="9 10">WILCCON 0202</strain>
    </source>
</reference>
<dbReference type="InterPro" id="IPR050736">
    <property type="entry name" value="Sensor_HK_Regulatory"/>
</dbReference>
<dbReference type="EC" id="2.7.13.3" evidence="2"/>
<feature type="domain" description="Histidine kinase" evidence="8">
    <location>
        <begin position="38"/>
        <end position="261"/>
    </location>
</feature>
<dbReference type="InterPro" id="IPR005467">
    <property type="entry name" value="His_kinase_dom"/>
</dbReference>
<dbReference type="InterPro" id="IPR036097">
    <property type="entry name" value="HisK_dim/P_sf"/>
</dbReference>
<dbReference type="PRINTS" id="PR00344">
    <property type="entry name" value="BCTRLSENSOR"/>
</dbReference>
<dbReference type="SUPFAM" id="SSF47384">
    <property type="entry name" value="Homodimeric domain of signal transducing histidine kinase"/>
    <property type="match status" value="1"/>
</dbReference>
<dbReference type="GO" id="GO:0016301">
    <property type="term" value="F:kinase activity"/>
    <property type="evidence" value="ECO:0007669"/>
    <property type="project" value="UniProtKB-KW"/>
</dbReference>
<evidence type="ECO:0000256" key="2">
    <source>
        <dbReference type="ARBA" id="ARBA00012438"/>
    </source>
</evidence>
<dbReference type="CDD" id="cd16922">
    <property type="entry name" value="HATPase_EvgS-ArcB-TorS-like"/>
    <property type="match status" value="1"/>
</dbReference>
<dbReference type="CDD" id="cd00082">
    <property type="entry name" value="HisKA"/>
    <property type="match status" value="1"/>
</dbReference>
<keyword evidence="7" id="KW-0175">Coiled coil</keyword>
<dbReference type="SUPFAM" id="SSF55874">
    <property type="entry name" value="ATPase domain of HSP90 chaperone/DNA topoisomerase II/histidine kinase"/>
    <property type="match status" value="1"/>
</dbReference>
<dbReference type="EMBL" id="JBJHZY010000001">
    <property type="protein sequence ID" value="MFL0267815.1"/>
    <property type="molecule type" value="Genomic_DNA"/>
</dbReference>
<dbReference type="InterPro" id="IPR003594">
    <property type="entry name" value="HATPase_dom"/>
</dbReference>
<keyword evidence="3" id="KW-0597">Phosphoprotein</keyword>
<evidence type="ECO:0000256" key="7">
    <source>
        <dbReference type="SAM" id="Coils"/>
    </source>
</evidence>
<keyword evidence="5 9" id="KW-0418">Kinase</keyword>
<evidence type="ECO:0000256" key="3">
    <source>
        <dbReference type="ARBA" id="ARBA00022553"/>
    </source>
</evidence>
<evidence type="ECO:0000259" key="8">
    <source>
        <dbReference type="PROSITE" id="PS50109"/>
    </source>
</evidence>
<dbReference type="InterPro" id="IPR003661">
    <property type="entry name" value="HisK_dim/P_dom"/>
</dbReference>
<gene>
    <name evidence="9" type="ORF">ACJDUH_06845</name>
</gene>
<evidence type="ECO:0000256" key="5">
    <source>
        <dbReference type="ARBA" id="ARBA00022777"/>
    </source>
</evidence>
<evidence type="ECO:0000256" key="6">
    <source>
        <dbReference type="ARBA" id="ARBA00023012"/>
    </source>
</evidence>
<dbReference type="Gene3D" id="1.10.287.130">
    <property type="match status" value="1"/>
</dbReference>
<evidence type="ECO:0000313" key="10">
    <source>
        <dbReference type="Proteomes" id="UP001623661"/>
    </source>
</evidence>
<accession>A0ABW8TQP6</accession>
<dbReference type="RefSeq" id="WP_406764408.1">
    <property type="nucleotide sequence ID" value="NZ_JBJHZY010000001.1"/>
</dbReference>
<keyword evidence="10" id="KW-1185">Reference proteome</keyword>
<dbReference type="PANTHER" id="PTHR43711">
    <property type="entry name" value="TWO-COMPONENT HISTIDINE KINASE"/>
    <property type="match status" value="1"/>
</dbReference>
<evidence type="ECO:0000256" key="4">
    <source>
        <dbReference type="ARBA" id="ARBA00022679"/>
    </source>
</evidence>
<keyword evidence="4" id="KW-0808">Transferase</keyword>
<protein>
    <recommendedName>
        <fullName evidence="2">histidine kinase</fullName>
        <ecNumber evidence="2">2.7.13.3</ecNumber>
    </recommendedName>
</protein>
<organism evidence="9 10">
    <name type="scientific">Candidatus Clostridium radicumherbarum</name>
    <dbReference type="NCBI Taxonomy" id="3381662"/>
    <lineage>
        <taxon>Bacteria</taxon>
        <taxon>Bacillati</taxon>
        <taxon>Bacillota</taxon>
        <taxon>Clostridia</taxon>
        <taxon>Eubacteriales</taxon>
        <taxon>Clostridiaceae</taxon>
        <taxon>Clostridium</taxon>
    </lineage>
</organism>
<keyword evidence="6" id="KW-0902">Two-component regulatory system</keyword>
<dbReference type="InterPro" id="IPR036890">
    <property type="entry name" value="HATPase_C_sf"/>
</dbReference>
<evidence type="ECO:0000256" key="1">
    <source>
        <dbReference type="ARBA" id="ARBA00000085"/>
    </source>
</evidence>
<dbReference type="SMART" id="SM00388">
    <property type="entry name" value="HisKA"/>
    <property type="match status" value="1"/>
</dbReference>
<dbReference type="Proteomes" id="UP001623661">
    <property type="component" value="Unassembled WGS sequence"/>
</dbReference>
<comment type="catalytic activity">
    <reaction evidence="1">
        <text>ATP + protein L-histidine = ADP + protein N-phospho-L-histidine.</text>
        <dbReference type="EC" id="2.7.13.3"/>
    </reaction>
</comment>
<dbReference type="InterPro" id="IPR004358">
    <property type="entry name" value="Sig_transdc_His_kin-like_C"/>
</dbReference>
<feature type="coiled-coil region" evidence="7">
    <location>
        <begin position="5"/>
        <end position="32"/>
    </location>
</feature>
<name>A0ABW8TQP6_9CLOT</name>
<proteinExistence type="predicted"/>